<gene>
    <name evidence="1" type="ORF">C8J28_1276</name>
</gene>
<dbReference type="RefSeq" id="WP_180325234.1">
    <property type="nucleotide sequence ID" value="NZ_CP090022.1"/>
</dbReference>
<protein>
    <submittedName>
        <fullName evidence="1">Uncharacterized protein</fullName>
    </submittedName>
</protein>
<organism evidence="1 2">
    <name type="scientific">Cereibacter azotoformans</name>
    <dbReference type="NCBI Taxonomy" id="43057"/>
    <lineage>
        <taxon>Bacteria</taxon>
        <taxon>Pseudomonadati</taxon>
        <taxon>Pseudomonadota</taxon>
        <taxon>Alphaproteobacteria</taxon>
        <taxon>Rhodobacterales</taxon>
        <taxon>Paracoccaceae</taxon>
        <taxon>Cereibacter</taxon>
    </lineage>
</organism>
<sequence>MVAQRAIFRALLLEPGTLVADEQTSRLNPVTPAEPVRLPADRRAATLI</sequence>
<dbReference type="Proteomes" id="UP000244060">
    <property type="component" value="Unassembled WGS sequence"/>
</dbReference>
<keyword evidence="2" id="KW-1185">Reference proteome</keyword>
<dbReference type="EMBL" id="QAOT01000027">
    <property type="protein sequence ID" value="PTR11575.1"/>
    <property type="molecule type" value="Genomic_DNA"/>
</dbReference>
<dbReference type="AlphaFoldDB" id="A0A2T5JSJ9"/>
<comment type="caution">
    <text evidence="1">The sequence shown here is derived from an EMBL/GenBank/DDBJ whole genome shotgun (WGS) entry which is preliminary data.</text>
</comment>
<accession>A0A2T5JSJ9</accession>
<proteinExistence type="predicted"/>
<evidence type="ECO:0000313" key="2">
    <source>
        <dbReference type="Proteomes" id="UP000244060"/>
    </source>
</evidence>
<reference evidence="1 2" key="1">
    <citation type="submission" date="2018-04" db="EMBL/GenBank/DDBJ databases">
        <title>Genomic Encyclopedia of Type Strains, Phase III (KMG-III): the genomes of soil and plant-associated and newly described type strains.</title>
        <authorList>
            <person name="Whitman W."/>
        </authorList>
    </citation>
    <scope>NUCLEOTIDE SEQUENCE [LARGE SCALE GENOMIC DNA]</scope>
    <source>
        <strain evidence="1 2">KA25</strain>
    </source>
</reference>
<evidence type="ECO:0000313" key="1">
    <source>
        <dbReference type="EMBL" id="PTR11575.1"/>
    </source>
</evidence>
<name>A0A2T5JSJ9_9RHOB</name>